<dbReference type="Gramene" id="C.cajan_09733.t">
    <property type="protein sequence ID" value="C.cajan_09733.t.cds1"/>
    <property type="gene ID" value="C.cajan_09733"/>
</dbReference>
<dbReference type="InterPro" id="IPR002156">
    <property type="entry name" value="RNaseH_domain"/>
</dbReference>
<dbReference type="CDD" id="cd06222">
    <property type="entry name" value="RNase_H_like"/>
    <property type="match status" value="1"/>
</dbReference>
<protein>
    <submittedName>
        <fullName evidence="2">Ribonuclease H protein At1g65750 family</fullName>
    </submittedName>
</protein>
<evidence type="ECO:0000259" key="1">
    <source>
        <dbReference type="Pfam" id="PF13456"/>
    </source>
</evidence>
<feature type="domain" description="RNase H type-1" evidence="1">
    <location>
        <begin position="85"/>
        <end position="179"/>
    </location>
</feature>
<proteinExistence type="predicted"/>
<reference evidence="2 3" key="1">
    <citation type="journal article" date="2012" name="Nat. Biotechnol.">
        <title>Draft genome sequence of pigeonpea (Cajanus cajan), an orphan legume crop of resource-poor farmers.</title>
        <authorList>
            <person name="Varshney R.K."/>
            <person name="Chen W."/>
            <person name="Li Y."/>
            <person name="Bharti A.K."/>
            <person name="Saxena R.K."/>
            <person name="Schlueter J.A."/>
            <person name="Donoghue M.T."/>
            <person name="Azam S."/>
            <person name="Fan G."/>
            <person name="Whaley A.M."/>
            <person name="Farmer A.D."/>
            <person name="Sheridan J."/>
            <person name="Iwata A."/>
            <person name="Tuteja R."/>
            <person name="Penmetsa R.V."/>
            <person name="Wu W."/>
            <person name="Upadhyaya H.D."/>
            <person name="Yang S.P."/>
            <person name="Shah T."/>
            <person name="Saxena K.B."/>
            <person name="Michael T."/>
            <person name="McCombie W.R."/>
            <person name="Yang B."/>
            <person name="Zhang G."/>
            <person name="Yang H."/>
            <person name="Wang J."/>
            <person name="Spillane C."/>
            <person name="Cook D.R."/>
            <person name="May G.D."/>
            <person name="Xu X."/>
            <person name="Jackson S.A."/>
        </authorList>
    </citation>
    <scope>NUCLEOTIDE SEQUENCE [LARGE SCALE GENOMIC DNA]</scope>
    <source>
        <strain evidence="3">cv. Asha</strain>
    </source>
</reference>
<sequence>MIDNILTWVTNILKHKNTVKIITTMWWAWKWRNNHIFDEEKWDINKVIRHAYTTMADLSFMKKSQWDSDENNQWQPLANRFVKVNVDGSFNPSSSVMTIGGSIRDRNGKWLFGFSNNMGRGDHSLVELYTIKLSLEACWNNGWRNIICETDYHEAMKCIVERNNLRHSHLEVIEEINHLRRRA</sequence>
<dbReference type="SUPFAM" id="SSF53098">
    <property type="entry name" value="Ribonuclease H-like"/>
    <property type="match status" value="1"/>
</dbReference>
<dbReference type="EMBL" id="CM003605">
    <property type="protein sequence ID" value="KYP70778.1"/>
    <property type="molecule type" value="Genomic_DNA"/>
</dbReference>
<dbReference type="Pfam" id="PF13456">
    <property type="entry name" value="RVT_3"/>
    <property type="match status" value="1"/>
</dbReference>
<evidence type="ECO:0000313" key="2">
    <source>
        <dbReference type="EMBL" id="KYP70778.1"/>
    </source>
</evidence>
<dbReference type="InterPro" id="IPR036397">
    <property type="entry name" value="RNaseH_sf"/>
</dbReference>
<name>A0A151TUU0_CAJCA</name>
<dbReference type="InterPro" id="IPR012337">
    <property type="entry name" value="RNaseH-like_sf"/>
</dbReference>
<gene>
    <name evidence="2" type="ORF">KK1_010011</name>
</gene>
<dbReference type="GO" id="GO:0003676">
    <property type="term" value="F:nucleic acid binding"/>
    <property type="evidence" value="ECO:0007669"/>
    <property type="project" value="InterPro"/>
</dbReference>
<evidence type="ECO:0000313" key="3">
    <source>
        <dbReference type="Proteomes" id="UP000075243"/>
    </source>
</evidence>
<dbReference type="Proteomes" id="UP000075243">
    <property type="component" value="Chromosome 3"/>
</dbReference>
<dbReference type="GO" id="GO:0004523">
    <property type="term" value="F:RNA-DNA hybrid ribonuclease activity"/>
    <property type="evidence" value="ECO:0007669"/>
    <property type="project" value="InterPro"/>
</dbReference>
<keyword evidence="3" id="KW-1185">Reference proteome</keyword>
<organism evidence="2 3">
    <name type="scientific">Cajanus cajan</name>
    <name type="common">Pigeon pea</name>
    <name type="synonym">Cajanus indicus</name>
    <dbReference type="NCBI Taxonomy" id="3821"/>
    <lineage>
        <taxon>Eukaryota</taxon>
        <taxon>Viridiplantae</taxon>
        <taxon>Streptophyta</taxon>
        <taxon>Embryophyta</taxon>
        <taxon>Tracheophyta</taxon>
        <taxon>Spermatophyta</taxon>
        <taxon>Magnoliopsida</taxon>
        <taxon>eudicotyledons</taxon>
        <taxon>Gunneridae</taxon>
        <taxon>Pentapetalae</taxon>
        <taxon>rosids</taxon>
        <taxon>fabids</taxon>
        <taxon>Fabales</taxon>
        <taxon>Fabaceae</taxon>
        <taxon>Papilionoideae</taxon>
        <taxon>50 kb inversion clade</taxon>
        <taxon>NPAAA clade</taxon>
        <taxon>indigoferoid/millettioid clade</taxon>
        <taxon>Phaseoleae</taxon>
        <taxon>Cajanus</taxon>
    </lineage>
</organism>
<dbReference type="AlphaFoldDB" id="A0A151TUU0"/>
<dbReference type="InterPro" id="IPR044730">
    <property type="entry name" value="RNase_H-like_dom_plant"/>
</dbReference>
<dbReference type="InterPro" id="IPR052929">
    <property type="entry name" value="RNase_H-like_EbsB-rel"/>
</dbReference>
<dbReference type="PANTHER" id="PTHR47074">
    <property type="entry name" value="BNAC02G40300D PROTEIN"/>
    <property type="match status" value="1"/>
</dbReference>
<accession>A0A151TUU0</accession>
<dbReference type="PANTHER" id="PTHR47074:SF75">
    <property type="entry name" value="RNASE H TYPE-1 DOMAIN-CONTAINING PROTEIN"/>
    <property type="match status" value="1"/>
</dbReference>
<dbReference type="Gene3D" id="3.30.420.10">
    <property type="entry name" value="Ribonuclease H-like superfamily/Ribonuclease H"/>
    <property type="match status" value="1"/>
</dbReference>